<dbReference type="Pfam" id="PF00928">
    <property type="entry name" value="Adap_comp_sub"/>
    <property type="match status" value="2"/>
</dbReference>
<evidence type="ECO:0000256" key="2">
    <source>
        <dbReference type="ARBA" id="ARBA00022448"/>
    </source>
</evidence>
<evidence type="ECO:0000313" key="6">
    <source>
        <dbReference type="EMBL" id="GMG20741.1"/>
    </source>
</evidence>
<feature type="region of interest" description="Disordered" evidence="4">
    <location>
        <begin position="656"/>
        <end position="689"/>
    </location>
</feature>
<dbReference type="GO" id="GO:0030117">
    <property type="term" value="C:membrane coat"/>
    <property type="evidence" value="ECO:0007669"/>
    <property type="project" value="UniProtKB-ARBA"/>
</dbReference>
<evidence type="ECO:0000313" key="7">
    <source>
        <dbReference type="Proteomes" id="UP001165063"/>
    </source>
</evidence>
<dbReference type="InterPro" id="IPR028565">
    <property type="entry name" value="MHD"/>
</dbReference>
<gene>
    <name evidence="6" type="ORF">Amon01_000146600</name>
</gene>
<dbReference type="InterPro" id="IPR011012">
    <property type="entry name" value="Longin-like_dom_sf"/>
</dbReference>
<feature type="region of interest" description="Disordered" evidence="4">
    <location>
        <begin position="275"/>
        <end position="342"/>
    </location>
</feature>
<feature type="compositionally biased region" description="Acidic residues" evidence="4">
    <location>
        <begin position="282"/>
        <end position="308"/>
    </location>
</feature>
<dbReference type="PROSITE" id="PS51072">
    <property type="entry name" value="MHD"/>
    <property type="match status" value="1"/>
</dbReference>
<evidence type="ECO:0000256" key="4">
    <source>
        <dbReference type="SAM" id="MobiDB-lite"/>
    </source>
</evidence>
<organism evidence="6 7">
    <name type="scientific">Ambrosiozyma monospora</name>
    <name type="common">Yeast</name>
    <name type="synonym">Endomycopsis monosporus</name>
    <dbReference type="NCBI Taxonomy" id="43982"/>
    <lineage>
        <taxon>Eukaryota</taxon>
        <taxon>Fungi</taxon>
        <taxon>Dikarya</taxon>
        <taxon>Ascomycota</taxon>
        <taxon>Saccharomycotina</taxon>
        <taxon>Pichiomycetes</taxon>
        <taxon>Pichiales</taxon>
        <taxon>Pichiaceae</taxon>
        <taxon>Ambrosiozyma</taxon>
    </lineage>
</organism>
<dbReference type="EMBL" id="BSXU01000458">
    <property type="protein sequence ID" value="GMG20741.1"/>
    <property type="molecule type" value="Genomic_DNA"/>
</dbReference>
<evidence type="ECO:0000256" key="3">
    <source>
        <dbReference type="ARBA" id="ARBA00023136"/>
    </source>
</evidence>
<dbReference type="InterPro" id="IPR050431">
    <property type="entry name" value="Adaptor_comp_med_subunit"/>
</dbReference>
<keyword evidence="2" id="KW-0813">Transport</keyword>
<comment type="caution">
    <text evidence="6">The sequence shown here is derived from an EMBL/GenBank/DDBJ whole genome shotgun (WGS) entry which is preliminary data.</text>
</comment>
<comment type="subcellular location">
    <subcellularLocation>
        <location evidence="1">Endomembrane system</location>
    </subcellularLocation>
</comment>
<feature type="region of interest" description="Disordered" evidence="4">
    <location>
        <begin position="712"/>
        <end position="831"/>
    </location>
</feature>
<dbReference type="Proteomes" id="UP001165063">
    <property type="component" value="Unassembled WGS sequence"/>
</dbReference>
<dbReference type="Gene3D" id="2.60.40.1170">
    <property type="entry name" value="Mu homology domain, subdomain B"/>
    <property type="match status" value="2"/>
</dbReference>
<dbReference type="GO" id="GO:0012505">
    <property type="term" value="C:endomembrane system"/>
    <property type="evidence" value="ECO:0007669"/>
    <property type="project" value="UniProtKB-SubCell"/>
</dbReference>
<dbReference type="AlphaFoldDB" id="A0A9W6YTI8"/>
<keyword evidence="7" id="KW-1185">Reference proteome</keyword>
<dbReference type="SUPFAM" id="SSF64356">
    <property type="entry name" value="SNARE-like"/>
    <property type="match status" value="1"/>
</dbReference>
<evidence type="ECO:0000256" key="1">
    <source>
        <dbReference type="ARBA" id="ARBA00004308"/>
    </source>
</evidence>
<dbReference type="InterPro" id="IPR036168">
    <property type="entry name" value="AP2_Mu_C_sf"/>
</dbReference>
<dbReference type="OrthoDB" id="10259133at2759"/>
<feature type="compositionally biased region" description="Polar residues" evidence="4">
    <location>
        <begin position="671"/>
        <end position="689"/>
    </location>
</feature>
<keyword evidence="3" id="KW-0472">Membrane</keyword>
<proteinExistence type="predicted"/>
<reference evidence="6" key="1">
    <citation type="submission" date="2023-04" db="EMBL/GenBank/DDBJ databases">
        <title>Ambrosiozyma monospora NBRC 1965.</title>
        <authorList>
            <person name="Ichikawa N."/>
            <person name="Sato H."/>
            <person name="Tonouchi N."/>
        </authorList>
    </citation>
    <scope>NUCLEOTIDE SEQUENCE</scope>
    <source>
        <strain evidence="6">NBRC 1965</strain>
    </source>
</reference>
<feature type="domain" description="MHD" evidence="5">
    <location>
        <begin position="211"/>
        <end position="609"/>
    </location>
</feature>
<name>A0A9W6YTI8_AMBMO</name>
<accession>A0A9W6YTI8</accession>
<dbReference type="PANTHER" id="PTHR10529">
    <property type="entry name" value="AP COMPLEX SUBUNIT MU"/>
    <property type="match status" value="1"/>
</dbReference>
<evidence type="ECO:0000259" key="5">
    <source>
        <dbReference type="PROSITE" id="PS51072"/>
    </source>
</evidence>
<protein>
    <submittedName>
        <fullName evidence="6">Unnamed protein product</fullName>
    </submittedName>
</protein>
<sequence>MASAIYILDNDLNLLIQRQYKYDLNSSFIVDNFQKAYKKNQSTNSNNDNVTSAALNTPILTINEMVFVFIRVDFVIFMSPVFDDVNVMGLVSFLSKFAQLLKNYFIDYKLIDRVTGKLSKELIKDNYILIYELFDETLDFGIPQLTDFNILREYIKLIVSENEVDQQVYNSAGNMAADKVKETVANDINTSISRTSTTKISWRPKGIFYSKNEFFINMVEHIRFKYNMDQAKVVYNTISGELDCKCFLSGMPTLTLSVNEDILDEHSIFSNINFHQSVQLTEPEEPKEDEKEIDEEDEAEEGGGEDDESHTGEYGTKGDTASIAGSRTSIVGSYPDPDDAASINTTTTTSSIAASSIAKSVSVPSTPKIPAVKKYQTNKSLRSSVVKFVPPDGDFKLATYQITNTTVLRPLVLVIPSYKLFYKHDSYKLKIKVKLTSNFPKKSKNQMKDLKITIPIIIPNKHLCLNFVSSSGGSGGLKFKTKMGTVVHELNKNCIVWQIAQIDGNSKAEMVSEFDLISTTQLALQHDINFEYGKQDKNDIVYYDLNEDLNLDRLMKTQIRVLMVEFKLNITYSDLKINYLKIEEPMLKFQTFPWIKYNTYCKGDDYCFVIGNKHLKVELSDEKLKELDDEHERYEREREAEEAELDLADLESKIDSLVSNDDGEPVPGLSASASMNGDISMDSTSQQAGKSFGKYKYGDRFIDFEEYVLEDEPVGGKADADIPEENDDDDYDGDGSDDEQLPRESHETEAGASSTHEYEVLTQQHDPETTETSSNIVLDEVSAPAHYDTITDGSLPTADTGANPESEPNSDTVTGLDFVDPRPTETSEIETEVEIKGGDDVAEEGGASDGKIKI</sequence>
<dbReference type="Gene3D" id="3.30.450.60">
    <property type="match status" value="1"/>
</dbReference>
<feature type="compositionally biased region" description="Acidic residues" evidence="4">
    <location>
        <begin position="721"/>
        <end position="739"/>
    </location>
</feature>
<feature type="compositionally biased region" description="Basic and acidic residues" evidence="4">
    <location>
        <begin position="740"/>
        <end position="749"/>
    </location>
</feature>
<dbReference type="SUPFAM" id="SSF49447">
    <property type="entry name" value="Second domain of Mu2 adaptin subunit (ap50) of ap2 adaptor"/>
    <property type="match status" value="2"/>
</dbReference>